<accession>A0A0P9EWC9</accession>
<dbReference type="OrthoDB" id="10252281at2759"/>
<evidence type="ECO:0000259" key="5">
    <source>
        <dbReference type="PROSITE" id="PS51278"/>
    </source>
</evidence>
<feature type="region of interest" description="Disordered" evidence="4">
    <location>
        <begin position="510"/>
        <end position="558"/>
    </location>
</feature>
<keyword evidence="3" id="KW-0315">Glutamine amidotransferase</keyword>
<dbReference type="AlphaFoldDB" id="A0A0P9EWC9"/>
<dbReference type="GeneID" id="28973949"/>
<dbReference type="Pfam" id="PF00733">
    <property type="entry name" value="Asn_synthase"/>
    <property type="match status" value="1"/>
</dbReference>
<gene>
    <name evidence="6" type="ORF">RHOBADRAFT_38155</name>
</gene>
<feature type="region of interest" description="Disordered" evidence="4">
    <location>
        <begin position="466"/>
        <end position="491"/>
    </location>
</feature>
<evidence type="ECO:0000256" key="3">
    <source>
        <dbReference type="ARBA" id="ARBA00022962"/>
    </source>
</evidence>
<dbReference type="PANTHER" id="PTHR45937:SF1">
    <property type="entry name" value="ASPARAGINE SYNTHETASE DOMAIN-CONTAINING PROTEIN 1"/>
    <property type="match status" value="1"/>
</dbReference>
<proteinExistence type="predicted"/>
<feature type="compositionally biased region" description="Polar residues" evidence="4">
    <location>
        <begin position="467"/>
        <end position="478"/>
    </location>
</feature>
<dbReference type="OMA" id="SVYESCP"/>
<organism evidence="6 7">
    <name type="scientific">Rhodotorula graminis (strain WP1)</name>
    <dbReference type="NCBI Taxonomy" id="578459"/>
    <lineage>
        <taxon>Eukaryota</taxon>
        <taxon>Fungi</taxon>
        <taxon>Dikarya</taxon>
        <taxon>Basidiomycota</taxon>
        <taxon>Pucciniomycotina</taxon>
        <taxon>Microbotryomycetes</taxon>
        <taxon>Sporidiobolales</taxon>
        <taxon>Sporidiobolaceae</taxon>
        <taxon>Rhodotorula</taxon>
    </lineage>
</organism>
<evidence type="ECO:0000256" key="4">
    <source>
        <dbReference type="SAM" id="MobiDB-lite"/>
    </source>
</evidence>
<dbReference type="CDD" id="cd01991">
    <property type="entry name" value="Asn_synthase_B_C"/>
    <property type="match status" value="1"/>
</dbReference>
<dbReference type="SUPFAM" id="SSF56235">
    <property type="entry name" value="N-terminal nucleophile aminohydrolases (Ntn hydrolases)"/>
    <property type="match status" value="1"/>
</dbReference>
<dbReference type="Gene3D" id="3.40.50.620">
    <property type="entry name" value="HUPs"/>
    <property type="match status" value="1"/>
</dbReference>
<dbReference type="STRING" id="578459.A0A0P9EWC9"/>
<protein>
    <recommendedName>
        <fullName evidence="5">Glutamine amidotransferase type-2 domain-containing protein</fullName>
    </recommendedName>
</protein>
<dbReference type="InterPro" id="IPR017932">
    <property type="entry name" value="GATase_2_dom"/>
</dbReference>
<dbReference type="InterPro" id="IPR014729">
    <property type="entry name" value="Rossmann-like_a/b/a_fold"/>
</dbReference>
<keyword evidence="7" id="KW-1185">Reference proteome</keyword>
<evidence type="ECO:0000313" key="7">
    <source>
        <dbReference type="Proteomes" id="UP000053890"/>
    </source>
</evidence>
<dbReference type="SUPFAM" id="SSF52402">
    <property type="entry name" value="Adenine nucleotide alpha hydrolases-like"/>
    <property type="match status" value="1"/>
</dbReference>
<dbReference type="Gene3D" id="3.60.20.10">
    <property type="entry name" value="Glutamine Phosphoribosylpyrophosphate, subunit 1, domain 1"/>
    <property type="match status" value="1"/>
</dbReference>
<dbReference type="GO" id="GO:0006529">
    <property type="term" value="P:asparagine biosynthetic process"/>
    <property type="evidence" value="ECO:0007669"/>
    <property type="project" value="UniProtKB-KW"/>
</dbReference>
<feature type="compositionally biased region" description="Basic and acidic residues" evidence="4">
    <location>
        <begin position="57"/>
        <end position="83"/>
    </location>
</feature>
<evidence type="ECO:0000313" key="6">
    <source>
        <dbReference type="EMBL" id="KPV73582.1"/>
    </source>
</evidence>
<sequence>MCVSPFLLADPAVLGLIVSLSRRCGIAFAVRRTSSASSNDGAHARSWDTVVRAVQDRGAPRISPSRRDGPEADFRFTGPDDSRQLGQDVETERGISYHLDFHASVLHMRGDNLTAQPFVRDGNVLLWNGEVFDGLKVSPHENDGQKLFEQIQHHGPSRFFASIRDVEGPYAFIYYEASTRRIYFARDPLGRRSLLFHLPTADSPTFFLASAAPGGESPLQNWTEVATDAVHLIDLRDEGLLDSLNGRPSFSSVPRRPKGARQESENTLIYPYDPLVTTLPRPDDLTPSSPRDPSEPVVTPRLAQLVESFLVELERALRARVTTIPPFPAPPDARVAVLFSGGLDCTVLAVVLDRVLPDGEAIDLVTVAFENPRKIKAQNVLGAKSKGKAPPIYDVPDRVTARNSWEELKRLRPERRWNLVEVNVPYREMLEHRQAVIDLMKPQRTVMDLSISIAFWFAARGRGHLSQFDSTRPSSPSRSADLDPPPPYHSQARVLLSGLGADEQLGGYARHRRAAQPRPTDSTSTGPERFSKPAELDKLDTPNELDKADLPSSDSPQQNWPALLAELQLDVDRLPTRNLGRDDRVVSSHGKEARYPYLAAHVVDYLAHVPVWLKADYRFREGVGEKMLLRLLAKRLGLERAASLPKKAIHFGVNTAKMELAAGRSKGTDLLP</sequence>
<dbReference type="InterPro" id="IPR051857">
    <property type="entry name" value="Asn_synthetase_domain"/>
</dbReference>
<dbReference type="PROSITE" id="PS51278">
    <property type="entry name" value="GATASE_TYPE_2"/>
    <property type="match status" value="1"/>
</dbReference>
<dbReference type="RefSeq" id="XP_018269631.1">
    <property type="nucleotide sequence ID" value="XM_018413500.1"/>
</dbReference>
<keyword evidence="2" id="KW-0061">Asparagine biosynthesis</keyword>
<dbReference type="InterPro" id="IPR029055">
    <property type="entry name" value="Ntn_hydrolases_N"/>
</dbReference>
<feature type="region of interest" description="Disordered" evidence="4">
    <location>
        <begin position="57"/>
        <end position="85"/>
    </location>
</feature>
<dbReference type="GO" id="GO:0004066">
    <property type="term" value="F:asparagine synthase (glutamine-hydrolyzing) activity"/>
    <property type="evidence" value="ECO:0007669"/>
    <property type="project" value="InterPro"/>
</dbReference>
<dbReference type="PANTHER" id="PTHR45937">
    <property type="entry name" value="ASPARAGINE SYNTHETASE DOMAIN-CONTAINING PROTEIN 1"/>
    <property type="match status" value="1"/>
</dbReference>
<name>A0A0P9EWC9_RHOGW</name>
<feature type="domain" description="Glutamine amidotransferase type-2" evidence="5">
    <location>
        <begin position="24"/>
        <end position="236"/>
    </location>
</feature>
<dbReference type="InterPro" id="IPR001962">
    <property type="entry name" value="Asn_synthase"/>
</dbReference>
<evidence type="ECO:0000256" key="1">
    <source>
        <dbReference type="ARBA" id="ARBA00022605"/>
    </source>
</evidence>
<feature type="compositionally biased region" description="Basic and acidic residues" evidence="4">
    <location>
        <begin position="529"/>
        <end position="549"/>
    </location>
</feature>
<reference evidence="6 7" key="1">
    <citation type="journal article" date="2015" name="Front. Microbiol.">
        <title>Genome sequence of the plant growth promoting endophytic yeast Rhodotorula graminis WP1.</title>
        <authorList>
            <person name="Firrincieli A."/>
            <person name="Otillar R."/>
            <person name="Salamov A."/>
            <person name="Schmutz J."/>
            <person name="Khan Z."/>
            <person name="Redman R.S."/>
            <person name="Fleck N.D."/>
            <person name="Lindquist E."/>
            <person name="Grigoriev I.V."/>
            <person name="Doty S.L."/>
        </authorList>
    </citation>
    <scope>NUCLEOTIDE SEQUENCE [LARGE SCALE GENOMIC DNA]</scope>
    <source>
        <strain evidence="6 7">WP1</strain>
    </source>
</reference>
<keyword evidence="1" id="KW-0028">Amino-acid biosynthesis</keyword>
<dbReference type="Proteomes" id="UP000053890">
    <property type="component" value="Unassembled WGS sequence"/>
</dbReference>
<evidence type="ECO:0000256" key="2">
    <source>
        <dbReference type="ARBA" id="ARBA00022888"/>
    </source>
</evidence>
<dbReference type="EMBL" id="KQ474082">
    <property type="protein sequence ID" value="KPV73582.1"/>
    <property type="molecule type" value="Genomic_DNA"/>
</dbReference>